<evidence type="ECO:0000313" key="2">
    <source>
        <dbReference type="EMBL" id="GGH90228.1"/>
    </source>
</evidence>
<dbReference type="Gene3D" id="2.60.120.10">
    <property type="entry name" value="Jelly Rolls"/>
    <property type="match status" value="1"/>
</dbReference>
<feature type="domain" description="Cyclic nucleotide-binding" evidence="1">
    <location>
        <begin position="7"/>
        <end position="108"/>
    </location>
</feature>
<dbReference type="Proteomes" id="UP000637774">
    <property type="component" value="Unassembled WGS sequence"/>
</dbReference>
<gene>
    <name evidence="2" type="ORF">GCM10011495_35620</name>
</gene>
<keyword evidence="3" id="KW-1185">Reference proteome</keyword>
<dbReference type="SUPFAM" id="SSF51206">
    <property type="entry name" value="cAMP-binding domain-like"/>
    <property type="match status" value="1"/>
</dbReference>
<reference evidence="3" key="1">
    <citation type="journal article" date="2019" name="Int. J. Syst. Evol. Microbiol.">
        <title>The Global Catalogue of Microorganisms (GCM) 10K type strain sequencing project: providing services to taxonomists for standard genome sequencing and annotation.</title>
        <authorList>
            <consortium name="The Broad Institute Genomics Platform"/>
            <consortium name="The Broad Institute Genome Sequencing Center for Infectious Disease"/>
            <person name="Wu L."/>
            <person name="Ma J."/>
        </authorList>
    </citation>
    <scope>NUCLEOTIDE SEQUENCE [LARGE SCALE GENOMIC DNA]</scope>
    <source>
        <strain evidence="3">CGMCC 1.14966</strain>
    </source>
</reference>
<dbReference type="InterPro" id="IPR000595">
    <property type="entry name" value="cNMP-bd_dom"/>
</dbReference>
<name>A0ABQ2AGL9_9BACT</name>
<protein>
    <recommendedName>
        <fullName evidence="1">Cyclic nucleotide-binding domain-containing protein</fullName>
    </recommendedName>
</protein>
<dbReference type="RefSeq" id="WP_188563455.1">
    <property type="nucleotide sequence ID" value="NZ_BMGY01000051.1"/>
</dbReference>
<proteinExistence type="predicted"/>
<sequence length="151" mass="16768">MNSFFQSLHILTEAELVQLDGLKRPKLLQKGDFLIRAGTVCAEFVYVRSGLLRSFHVKDNGEEVTYCLTFPGQPMTALSSLITQQPTKENIQALGPTEMEVLSRDVYRLPVPARLAGTLTLPLTALASGLYVCELSWPSQPPATRKLLVRH</sequence>
<evidence type="ECO:0000313" key="3">
    <source>
        <dbReference type="Proteomes" id="UP000637774"/>
    </source>
</evidence>
<comment type="caution">
    <text evidence="2">The sequence shown here is derived from an EMBL/GenBank/DDBJ whole genome shotgun (WGS) entry which is preliminary data.</text>
</comment>
<dbReference type="CDD" id="cd00038">
    <property type="entry name" value="CAP_ED"/>
    <property type="match status" value="1"/>
</dbReference>
<accession>A0ABQ2AGL9</accession>
<dbReference type="InterPro" id="IPR014710">
    <property type="entry name" value="RmlC-like_jellyroll"/>
</dbReference>
<dbReference type="Pfam" id="PF00027">
    <property type="entry name" value="cNMP_binding"/>
    <property type="match status" value="1"/>
</dbReference>
<dbReference type="InterPro" id="IPR018490">
    <property type="entry name" value="cNMP-bd_dom_sf"/>
</dbReference>
<evidence type="ECO:0000259" key="1">
    <source>
        <dbReference type="PROSITE" id="PS50042"/>
    </source>
</evidence>
<organism evidence="2 3">
    <name type="scientific">Hymenobacter frigidus</name>
    <dbReference type="NCBI Taxonomy" id="1524095"/>
    <lineage>
        <taxon>Bacteria</taxon>
        <taxon>Pseudomonadati</taxon>
        <taxon>Bacteroidota</taxon>
        <taxon>Cytophagia</taxon>
        <taxon>Cytophagales</taxon>
        <taxon>Hymenobacteraceae</taxon>
        <taxon>Hymenobacter</taxon>
    </lineage>
</organism>
<dbReference type="EMBL" id="BMGY01000051">
    <property type="protein sequence ID" value="GGH90228.1"/>
    <property type="molecule type" value="Genomic_DNA"/>
</dbReference>
<dbReference type="PROSITE" id="PS50042">
    <property type="entry name" value="CNMP_BINDING_3"/>
    <property type="match status" value="1"/>
</dbReference>